<comment type="PTM">
    <text evidence="8">Binds 2 heme groups per subunit.</text>
</comment>
<dbReference type="RefSeq" id="WP_136927366.1">
    <property type="nucleotide sequence ID" value="NZ_SSMQ01000002.1"/>
</dbReference>
<sequence>MKYLPLLPLAARGSFAALLLLGAFAGCGGEGEGPPAPVPPAPATWDFGLPAGYPKPKVPADNPMSVDKVELGRRLFYDKRLSGNETQSCASCHDQKLAFTDGRAGGLGSTGEVHPRSSMSIVNVGYLSTLTWANPLITELEEQALLPLFGETPVELGLAGKEDVLLERLRKEPVYEALFPKAFPDEADPVRLENVVRAIGAFERSVISYQSAWDRYNYGGDSKALSEAQKRGKDLFFSEKLECFHCHGGFNFSDSVVHDGSTFTETMFHNTGLYNLGGTGAYPEGNRGVYEVTSVTTDMGRFRAPTLRNITLTAPYMHDGSIATLSEVLDHYAAGGRTIADGPYAGVGSTNPYKSELINGFVLTEDEKADVLAFLAALTDDALLTDPRFADPWKQDSAGGMP</sequence>
<dbReference type="GO" id="GO:0020037">
    <property type="term" value="F:heme binding"/>
    <property type="evidence" value="ECO:0007669"/>
    <property type="project" value="InterPro"/>
</dbReference>
<evidence type="ECO:0000259" key="11">
    <source>
        <dbReference type="PROSITE" id="PS51007"/>
    </source>
</evidence>
<feature type="domain" description="Cytochrome c" evidence="11">
    <location>
        <begin position="67"/>
        <end position="203"/>
    </location>
</feature>
<feature type="binding site" description="covalent" evidence="8">
    <location>
        <position position="246"/>
    </location>
    <ligand>
        <name>heme c</name>
        <dbReference type="ChEBI" id="CHEBI:61717"/>
        <label>2</label>
    </ligand>
</feature>
<evidence type="ECO:0000256" key="3">
    <source>
        <dbReference type="ARBA" id="ARBA00022723"/>
    </source>
</evidence>
<dbReference type="Gene3D" id="1.10.760.10">
    <property type="entry name" value="Cytochrome c-like domain"/>
    <property type="match status" value="2"/>
</dbReference>
<keyword evidence="13" id="KW-1185">Reference proteome</keyword>
<comment type="subcellular location">
    <subcellularLocation>
        <location evidence="1">Periplasm</location>
    </subcellularLocation>
</comment>
<dbReference type="AlphaFoldDB" id="A0A4V6WQU7"/>
<reference evidence="12 13" key="1">
    <citation type="submission" date="2019-04" db="EMBL/GenBank/DDBJ databases">
        <authorList>
            <person name="Li Y."/>
            <person name="Wang J."/>
        </authorList>
    </citation>
    <scope>NUCLEOTIDE SEQUENCE [LARGE SCALE GENOMIC DNA]</scope>
    <source>
        <strain evidence="12 13">DSM 14668</strain>
    </source>
</reference>
<feature type="binding site" description="covalent" evidence="8">
    <location>
        <position position="89"/>
    </location>
    <ligand>
        <name>heme c</name>
        <dbReference type="ChEBI" id="CHEBI:61717"/>
        <label>1</label>
    </ligand>
</feature>
<keyword evidence="7 9" id="KW-0408">Iron</keyword>
<keyword evidence="2 8" id="KW-0349">Heme</keyword>
<comment type="caution">
    <text evidence="12">The sequence shown here is derived from an EMBL/GenBank/DDBJ whole genome shotgun (WGS) entry which is preliminary data.</text>
</comment>
<name>A0A4V6WQU7_9BACT</name>
<evidence type="ECO:0000256" key="9">
    <source>
        <dbReference type="PIRSR" id="PIRSR000294-2"/>
    </source>
</evidence>
<dbReference type="PROSITE" id="PS51257">
    <property type="entry name" value="PROKAR_LIPOPROTEIN"/>
    <property type="match status" value="1"/>
</dbReference>
<evidence type="ECO:0000256" key="4">
    <source>
        <dbReference type="ARBA" id="ARBA00022729"/>
    </source>
</evidence>
<feature type="binding site" description="axial binding residue" evidence="9">
    <location>
        <position position="93"/>
    </location>
    <ligand>
        <name>heme c</name>
        <dbReference type="ChEBI" id="CHEBI:61717"/>
        <label>1</label>
    </ligand>
    <ligandPart>
        <name>Fe</name>
        <dbReference type="ChEBI" id="CHEBI:18248"/>
    </ligandPart>
</feature>
<evidence type="ECO:0000313" key="13">
    <source>
        <dbReference type="Proteomes" id="UP000309215"/>
    </source>
</evidence>
<dbReference type="InterPro" id="IPR036909">
    <property type="entry name" value="Cyt_c-like_dom_sf"/>
</dbReference>
<organism evidence="12 13">
    <name type="scientific">Polyangium fumosum</name>
    <dbReference type="NCBI Taxonomy" id="889272"/>
    <lineage>
        <taxon>Bacteria</taxon>
        <taxon>Pseudomonadati</taxon>
        <taxon>Myxococcota</taxon>
        <taxon>Polyangia</taxon>
        <taxon>Polyangiales</taxon>
        <taxon>Polyangiaceae</taxon>
        <taxon>Polyangium</taxon>
    </lineage>
</organism>
<dbReference type="EMBL" id="SSMQ01000002">
    <property type="protein sequence ID" value="TKD12728.1"/>
    <property type="molecule type" value="Genomic_DNA"/>
</dbReference>
<evidence type="ECO:0000256" key="6">
    <source>
        <dbReference type="ARBA" id="ARBA00023002"/>
    </source>
</evidence>
<dbReference type="GO" id="GO:0046872">
    <property type="term" value="F:metal ion binding"/>
    <property type="evidence" value="ECO:0007669"/>
    <property type="project" value="UniProtKB-KW"/>
</dbReference>
<gene>
    <name evidence="12" type="ORF">E8A74_02980</name>
</gene>
<evidence type="ECO:0000313" key="12">
    <source>
        <dbReference type="EMBL" id="TKD12728.1"/>
    </source>
</evidence>
<dbReference type="InterPro" id="IPR051395">
    <property type="entry name" value="Cytochrome_c_Peroxidase/MauG"/>
</dbReference>
<keyword evidence="3 9" id="KW-0479">Metal-binding</keyword>
<dbReference type="Pfam" id="PF03150">
    <property type="entry name" value="CCP_MauG"/>
    <property type="match status" value="1"/>
</dbReference>
<accession>A0A4V6WQU7</accession>
<dbReference type="Proteomes" id="UP000309215">
    <property type="component" value="Unassembled WGS sequence"/>
</dbReference>
<evidence type="ECO:0000256" key="2">
    <source>
        <dbReference type="ARBA" id="ARBA00022617"/>
    </source>
</evidence>
<protein>
    <submittedName>
        <fullName evidence="12">Di-heme enzyme</fullName>
    </submittedName>
</protein>
<dbReference type="GO" id="GO:0009055">
    <property type="term" value="F:electron transfer activity"/>
    <property type="evidence" value="ECO:0007669"/>
    <property type="project" value="InterPro"/>
</dbReference>
<dbReference type="PIRSF" id="PIRSF000294">
    <property type="entry name" value="Cytochrome-c_peroxidase"/>
    <property type="match status" value="1"/>
</dbReference>
<dbReference type="OrthoDB" id="9805202at2"/>
<feature type="domain" description="Cytochrome c" evidence="11">
    <location>
        <begin position="227"/>
        <end position="379"/>
    </location>
</feature>
<dbReference type="InterPro" id="IPR026259">
    <property type="entry name" value="MauG/Cytc_peroxidase"/>
</dbReference>
<dbReference type="PANTHER" id="PTHR30600">
    <property type="entry name" value="CYTOCHROME C PEROXIDASE-RELATED"/>
    <property type="match status" value="1"/>
</dbReference>
<dbReference type="PROSITE" id="PS51007">
    <property type="entry name" value="CYTC"/>
    <property type="match status" value="2"/>
</dbReference>
<dbReference type="InterPro" id="IPR009056">
    <property type="entry name" value="Cyt_c-like_dom"/>
</dbReference>
<keyword evidence="6" id="KW-0560">Oxidoreductase</keyword>
<dbReference type="SUPFAM" id="SSF46626">
    <property type="entry name" value="Cytochrome c"/>
    <property type="match status" value="2"/>
</dbReference>
<comment type="cofactor">
    <cofactor evidence="8">
        <name>heme</name>
        <dbReference type="ChEBI" id="CHEBI:30413"/>
    </cofactor>
    <text evidence="8">Binds 2 heme groups.</text>
</comment>
<proteinExistence type="predicted"/>
<evidence type="ECO:0000256" key="1">
    <source>
        <dbReference type="ARBA" id="ARBA00004418"/>
    </source>
</evidence>
<dbReference type="NCBIfam" id="TIGR04039">
    <property type="entry name" value="MXAN_0977_Heme2"/>
    <property type="match status" value="1"/>
</dbReference>
<dbReference type="GO" id="GO:0042597">
    <property type="term" value="C:periplasmic space"/>
    <property type="evidence" value="ECO:0007669"/>
    <property type="project" value="UniProtKB-SubCell"/>
</dbReference>
<feature type="binding site" description="covalent" evidence="8">
    <location>
        <position position="92"/>
    </location>
    <ligand>
        <name>heme c</name>
        <dbReference type="ChEBI" id="CHEBI:61717"/>
        <label>1</label>
    </ligand>
</feature>
<feature type="binding site" description="axial binding residue" evidence="9">
    <location>
        <position position="247"/>
    </location>
    <ligand>
        <name>heme c</name>
        <dbReference type="ChEBI" id="CHEBI:61717"/>
        <label>2</label>
    </ligand>
    <ligandPart>
        <name>Fe</name>
        <dbReference type="ChEBI" id="CHEBI:18248"/>
    </ligandPart>
</feature>
<feature type="signal peptide" evidence="10">
    <location>
        <begin position="1"/>
        <end position="25"/>
    </location>
</feature>
<feature type="binding site" description="covalent" evidence="8">
    <location>
        <position position="243"/>
    </location>
    <ligand>
        <name>heme c</name>
        <dbReference type="ChEBI" id="CHEBI:61717"/>
        <label>2</label>
    </ligand>
</feature>
<evidence type="ECO:0000256" key="8">
    <source>
        <dbReference type="PIRSR" id="PIRSR000294-1"/>
    </source>
</evidence>
<evidence type="ECO:0000256" key="10">
    <source>
        <dbReference type="SAM" id="SignalP"/>
    </source>
</evidence>
<evidence type="ECO:0000256" key="7">
    <source>
        <dbReference type="ARBA" id="ARBA00023004"/>
    </source>
</evidence>
<dbReference type="GO" id="GO:0004130">
    <property type="term" value="F:cytochrome-c peroxidase activity"/>
    <property type="evidence" value="ECO:0007669"/>
    <property type="project" value="TreeGrafter"/>
</dbReference>
<evidence type="ECO:0000256" key="5">
    <source>
        <dbReference type="ARBA" id="ARBA00022764"/>
    </source>
</evidence>
<keyword evidence="5" id="KW-0574">Periplasm</keyword>
<keyword evidence="4 10" id="KW-0732">Signal</keyword>
<dbReference type="PANTHER" id="PTHR30600:SF14">
    <property type="entry name" value="CYTOCHROME C PEROXIDASE"/>
    <property type="match status" value="1"/>
</dbReference>
<dbReference type="InterPro" id="IPR004852">
    <property type="entry name" value="Di-haem_cyt_c_peroxidsae"/>
</dbReference>
<feature type="chain" id="PRO_5021000408" evidence="10">
    <location>
        <begin position="26"/>
        <end position="402"/>
    </location>
</feature>
<dbReference type="InterPro" id="IPR023929">
    <property type="entry name" value="MbnH-like"/>
</dbReference>